<dbReference type="AlphaFoldDB" id="A0A9D4TJV8"/>
<feature type="compositionally biased region" description="Low complexity" evidence="4">
    <location>
        <begin position="1"/>
        <end position="12"/>
    </location>
</feature>
<dbReference type="GO" id="GO:0003676">
    <property type="term" value="F:nucleic acid binding"/>
    <property type="evidence" value="ECO:0007669"/>
    <property type="project" value="InterPro"/>
</dbReference>
<accession>A0A9D4TJV8</accession>
<keyword evidence="2" id="KW-0806">Transcription termination</keyword>
<keyword evidence="2" id="KW-0805">Transcription regulation</keyword>
<dbReference type="GO" id="GO:0006353">
    <property type="term" value="P:DNA-templated transcription termination"/>
    <property type="evidence" value="ECO:0007669"/>
    <property type="project" value="UniProtKB-KW"/>
</dbReference>
<gene>
    <name evidence="5" type="ORF">D9Q98_010333</name>
</gene>
<dbReference type="PANTHER" id="PTHR13068:SF219">
    <property type="entry name" value="MITOCHONDRIAL TRANSCRIPTION TERMINATION FACTOR FAMILY PROTEIN"/>
    <property type="match status" value="1"/>
</dbReference>
<feature type="region of interest" description="Disordered" evidence="4">
    <location>
        <begin position="1"/>
        <end position="27"/>
    </location>
</feature>
<comment type="caution">
    <text evidence="5">The sequence shown here is derived from an EMBL/GenBank/DDBJ whole genome shotgun (WGS) entry which is preliminary data.</text>
</comment>
<evidence type="ECO:0000313" key="6">
    <source>
        <dbReference type="Proteomes" id="UP001055712"/>
    </source>
</evidence>
<dbReference type="PANTHER" id="PTHR13068">
    <property type="entry name" value="CGI-12 PROTEIN-RELATED"/>
    <property type="match status" value="1"/>
</dbReference>
<keyword evidence="3" id="KW-0809">Transit peptide</keyword>
<organism evidence="5 6">
    <name type="scientific">Chlorella vulgaris</name>
    <name type="common">Green alga</name>
    <dbReference type="NCBI Taxonomy" id="3077"/>
    <lineage>
        <taxon>Eukaryota</taxon>
        <taxon>Viridiplantae</taxon>
        <taxon>Chlorophyta</taxon>
        <taxon>core chlorophytes</taxon>
        <taxon>Trebouxiophyceae</taxon>
        <taxon>Chlorellales</taxon>
        <taxon>Chlorellaceae</taxon>
        <taxon>Chlorella clade</taxon>
        <taxon>Chlorella</taxon>
    </lineage>
</organism>
<keyword evidence="6" id="KW-1185">Reference proteome</keyword>
<dbReference type="Gene3D" id="1.25.70.10">
    <property type="entry name" value="Transcription termination factor 3, mitochondrial"/>
    <property type="match status" value="1"/>
</dbReference>
<dbReference type="Pfam" id="PF02536">
    <property type="entry name" value="mTERF"/>
    <property type="match status" value="1"/>
</dbReference>
<dbReference type="InterPro" id="IPR038538">
    <property type="entry name" value="MTERF_sf"/>
</dbReference>
<reference evidence="5" key="1">
    <citation type="journal article" date="2019" name="Plant J.">
        <title>Chlorella vulgaris genome assembly and annotation reveals the molecular basis for metabolic acclimation to high light conditions.</title>
        <authorList>
            <person name="Cecchin M."/>
            <person name="Marcolungo L."/>
            <person name="Rossato M."/>
            <person name="Girolomoni L."/>
            <person name="Cosentino E."/>
            <person name="Cuine S."/>
            <person name="Li-Beisson Y."/>
            <person name="Delledonne M."/>
            <person name="Ballottari M."/>
        </authorList>
    </citation>
    <scope>NUCLEOTIDE SEQUENCE</scope>
    <source>
        <strain evidence="5">211/11P</strain>
    </source>
</reference>
<evidence type="ECO:0000256" key="4">
    <source>
        <dbReference type="SAM" id="MobiDB-lite"/>
    </source>
</evidence>
<reference evidence="5" key="2">
    <citation type="submission" date="2020-11" db="EMBL/GenBank/DDBJ databases">
        <authorList>
            <person name="Cecchin M."/>
            <person name="Marcolungo L."/>
            <person name="Rossato M."/>
            <person name="Girolomoni L."/>
            <person name="Cosentino E."/>
            <person name="Cuine S."/>
            <person name="Li-Beisson Y."/>
            <person name="Delledonne M."/>
            <person name="Ballottari M."/>
        </authorList>
    </citation>
    <scope>NUCLEOTIDE SEQUENCE</scope>
    <source>
        <strain evidence="5">211/11P</strain>
        <tissue evidence="5">Whole cell</tissue>
    </source>
</reference>
<evidence type="ECO:0000313" key="5">
    <source>
        <dbReference type="EMBL" id="KAI3427418.1"/>
    </source>
</evidence>
<dbReference type="EMBL" id="SIDB01000010">
    <property type="protein sequence ID" value="KAI3427418.1"/>
    <property type="molecule type" value="Genomic_DNA"/>
</dbReference>
<sequence length="551" mass="58834">MFDASSTASAAAGGRWQPGATPAGQLTRPKAVAHARLQHQRRVWQPASIPHRITVVAAAAAADGSDDEEMVVRYGKSVAVPPELAAGLAPLAAACGVADVAAMARAVAALSFLRQQGVLAHGLAVAAYLQGLGIEQGQLGRLLRRCPMLFSWPAEQRAAVLFSQLMRLGLSAGQAADCFKQQPQAAATPSFEAAIAVLAPLLAAGSKTAGRTGEQLLGDLLEKDPSAVSLLRWGTEALQRNGDNLLQLGLSRQQVVAALSHNPALLALNPKRLAMLEALLQQELGADRQLWVKVLLRAVRVAGCSVVTLRQRAQALVAEFGREEALRMVGNAPQLLAIDVIVWRLAMAVWRLCGVSDPLAVVCKNPALLGYDWLNPSRLANLLALQRLLPRQPSAAQVIERYGVYITHLAPKKLTGRLLYLEQLGLLQQLVADKRAARQEWRQRQGLSAGSEAAGEPVFISVFDVAMKSPAQFAGLIQHAEAWLSEDSELVSSSPSFEEFSKGLHQLPAWQRLWADAKAGVAELKQQLPPELMRAADKTAAAESVTAAGSD</sequence>
<evidence type="ECO:0000256" key="2">
    <source>
        <dbReference type="ARBA" id="ARBA00022472"/>
    </source>
</evidence>
<evidence type="ECO:0000256" key="1">
    <source>
        <dbReference type="ARBA" id="ARBA00007692"/>
    </source>
</evidence>
<dbReference type="InterPro" id="IPR003690">
    <property type="entry name" value="MTERF"/>
</dbReference>
<comment type="similarity">
    <text evidence="1">Belongs to the mTERF family.</text>
</comment>
<name>A0A9D4TJV8_CHLVU</name>
<keyword evidence="2" id="KW-0804">Transcription</keyword>
<protein>
    <submittedName>
        <fullName evidence="5">Uncharacterized protein</fullName>
    </submittedName>
</protein>
<dbReference type="OrthoDB" id="1684047at2759"/>
<evidence type="ECO:0000256" key="3">
    <source>
        <dbReference type="ARBA" id="ARBA00022946"/>
    </source>
</evidence>
<proteinExistence type="inferred from homology"/>
<dbReference type="Proteomes" id="UP001055712">
    <property type="component" value="Unassembled WGS sequence"/>
</dbReference>